<comment type="caution">
    <text evidence="2">The sequence shown here is derived from an EMBL/GenBank/DDBJ whole genome shotgun (WGS) entry which is preliminary data.</text>
</comment>
<evidence type="ECO:0000313" key="3">
    <source>
        <dbReference type="Proteomes" id="UP001204445"/>
    </source>
</evidence>
<evidence type="ECO:0000256" key="1">
    <source>
        <dbReference type="SAM" id="Phobius"/>
    </source>
</evidence>
<accession>A0AAE3L528</accession>
<keyword evidence="1" id="KW-1133">Transmembrane helix</keyword>
<feature type="transmembrane region" description="Helical" evidence="1">
    <location>
        <begin position="101"/>
        <end position="121"/>
    </location>
</feature>
<proteinExistence type="predicted"/>
<gene>
    <name evidence="2" type="ORF">J2T55_000566</name>
</gene>
<sequence length="189" mass="20319">MATSFFQSSSGSSAFGPAWASSLGVVAIVLGVFLTGLHGTEWMKQVVMVNHYSDTMEKPAADCPEEELEEEGISLAECEFMVDHIWGLGLSTPDWFPGTQMTLAAIGTLLAFLSLIIGGALVNFRPWAVPAAITVFAGLTAVDALQFAAVVNAGPIIRDIYLWNILLWLLIHLLMLTGAIAGRHVERSQ</sequence>
<feature type="transmembrane region" description="Helical" evidence="1">
    <location>
        <begin position="127"/>
        <end position="149"/>
    </location>
</feature>
<protein>
    <submittedName>
        <fullName evidence="2">Uncharacterized protein</fullName>
    </submittedName>
</protein>
<keyword evidence="1" id="KW-0472">Membrane</keyword>
<feature type="transmembrane region" description="Helical" evidence="1">
    <location>
        <begin position="18"/>
        <end position="37"/>
    </location>
</feature>
<feature type="transmembrane region" description="Helical" evidence="1">
    <location>
        <begin position="161"/>
        <end position="181"/>
    </location>
</feature>
<keyword evidence="3" id="KW-1185">Reference proteome</keyword>
<organism evidence="2 3">
    <name type="scientific">Methylohalomonas lacus</name>
    <dbReference type="NCBI Taxonomy" id="398773"/>
    <lineage>
        <taxon>Bacteria</taxon>
        <taxon>Pseudomonadati</taxon>
        <taxon>Pseudomonadota</taxon>
        <taxon>Gammaproteobacteria</taxon>
        <taxon>Methylohalomonadales</taxon>
        <taxon>Methylohalomonadaceae</taxon>
        <taxon>Methylohalomonas</taxon>
    </lineage>
</organism>
<dbReference type="Proteomes" id="UP001204445">
    <property type="component" value="Unassembled WGS sequence"/>
</dbReference>
<reference evidence="2" key="1">
    <citation type="submission" date="2022-08" db="EMBL/GenBank/DDBJ databases">
        <title>Genomic Encyclopedia of Type Strains, Phase III (KMG-III): the genomes of soil and plant-associated and newly described type strains.</title>
        <authorList>
            <person name="Whitman W."/>
        </authorList>
    </citation>
    <scope>NUCLEOTIDE SEQUENCE</scope>
    <source>
        <strain evidence="2">HMT 1</strain>
    </source>
</reference>
<keyword evidence="1" id="KW-0812">Transmembrane</keyword>
<dbReference type="EMBL" id="JANUCT010000003">
    <property type="protein sequence ID" value="MCS3902562.1"/>
    <property type="molecule type" value="Genomic_DNA"/>
</dbReference>
<evidence type="ECO:0000313" key="2">
    <source>
        <dbReference type="EMBL" id="MCS3902562.1"/>
    </source>
</evidence>
<dbReference type="RefSeq" id="WP_259054109.1">
    <property type="nucleotide sequence ID" value="NZ_JANUCT010000003.1"/>
</dbReference>
<name>A0AAE3L528_9GAMM</name>
<dbReference type="AlphaFoldDB" id="A0AAE3L528"/>